<reference evidence="3" key="2">
    <citation type="submission" date="2021-04" db="EMBL/GenBank/DDBJ databases">
        <authorList>
            <person name="Gilroy R."/>
        </authorList>
    </citation>
    <scope>NUCLEOTIDE SEQUENCE</scope>
    <source>
        <strain evidence="3">CHK33-7979</strain>
    </source>
</reference>
<dbReference type="Gene3D" id="3.40.630.30">
    <property type="match status" value="1"/>
</dbReference>
<dbReference type="PANTHER" id="PTHR13947:SF37">
    <property type="entry name" value="LD18367P"/>
    <property type="match status" value="1"/>
</dbReference>
<dbReference type="InterPro" id="IPR000182">
    <property type="entry name" value="GNAT_dom"/>
</dbReference>
<dbReference type="Proteomes" id="UP000886824">
    <property type="component" value="Unassembled WGS sequence"/>
</dbReference>
<dbReference type="CDD" id="cd04301">
    <property type="entry name" value="NAT_SF"/>
    <property type="match status" value="1"/>
</dbReference>
<dbReference type="AlphaFoldDB" id="A0A9D2CDH5"/>
<proteinExistence type="predicted"/>
<sequence length="154" mass="17189">MNVRITKADESRLDACHAVFADSALYDHYFTQEGRLDKQLSTAISRGELWVALTSQDEVAGCMWVVPDGFFGAFPYLSLLGVKKSFRGMGVGHVLLEIFIGVSRSLGYRKCSLLVSHFNPRAKNLYQSLGFRKVGYVPDCILPGIHENIMVKDL</sequence>
<dbReference type="GO" id="GO:0008080">
    <property type="term" value="F:N-acetyltransferase activity"/>
    <property type="evidence" value="ECO:0007669"/>
    <property type="project" value="InterPro"/>
</dbReference>
<accession>A0A9D2CDH5</accession>
<organism evidence="3 4">
    <name type="scientific">Candidatus Intestinimonas merdavium</name>
    <dbReference type="NCBI Taxonomy" id="2838622"/>
    <lineage>
        <taxon>Bacteria</taxon>
        <taxon>Bacillati</taxon>
        <taxon>Bacillota</taxon>
        <taxon>Clostridia</taxon>
        <taxon>Eubacteriales</taxon>
        <taxon>Intestinimonas</taxon>
    </lineage>
</organism>
<evidence type="ECO:0000313" key="3">
    <source>
        <dbReference type="EMBL" id="HIY73916.1"/>
    </source>
</evidence>
<dbReference type="InterPro" id="IPR016181">
    <property type="entry name" value="Acyl_CoA_acyltransferase"/>
</dbReference>
<dbReference type="Pfam" id="PF00583">
    <property type="entry name" value="Acetyltransf_1"/>
    <property type="match status" value="1"/>
</dbReference>
<evidence type="ECO:0000259" key="2">
    <source>
        <dbReference type="PROSITE" id="PS51186"/>
    </source>
</evidence>
<gene>
    <name evidence="3" type="ORF">H9826_08105</name>
</gene>
<evidence type="ECO:0000313" key="4">
    <source>
        <dbReference type="Proteomes" id="UP000886824"/>
    </source>
</evidence>
<dbReference type="EMBL" id="DXCX01000084">
    <property type="protein sequence ID" value="HIY73916.1"/>
    <property type="molecule type" value="Genomic_DNA"/>
</dbReference>
<dbReference type="SUPFAM" id="SSF55729">
    <property type="entry name" value="Acyl-CoA N-acyltransferases (Nat)"/>
    <property type="match status" value="1"/>
</dbReference>
<dbReference type="InterPro" id="IPR050769">
    <property type="entry name" value="NAT_camello-type"/>
</dbReference>
<reference evidence="3" key="1">
    <citation type="journal article" date="2021" name="PeerJ">
        <title>Extensive microbial diversity within the chicken gut microbiome revealed by metagenomics and culture.</title>
        <authorList>
            <person name="Gilroy R."/>
            <person name="Ravi A."/>
            <person name="Getino M."/>
            <person name="Pursley I."/>
            <person name="Horton D.L."/>
            <person name="Alikhan N.F."/>
            <person name="Baker D."/>
            <person name="Gharbi K."/>
            <person name="Hall N."/>
            <person name="Watson M."/>
            <person name="Adriaenssens E.M."/>
            <person name="Foster-Nyarko E."/>
            <person name="Jarju S."/>
            <person name="Secka A."/>
            <person name="Antonio M."/>
            <person name="Oren A."/>
            <person name="Chaudhuri R.R."/>
            <person name="La Ragione R."/>
            <person name="Hildebrand F."/>
            <person name="Pallen M.J."/>
        </authorList>
    </citation>
    <scope>NUCLEOTIDE SEQUENCE</scope>
    <source>
        <strain evidence="3">CHK33-7979</strain>
    </source>
</reference>
<comment type="caution">
    <text evidence="3">The sequence shown here is derived from an EMBL/GenBank/DDBJ whole genome shotgun (WGS) entry which is preliminary data.</text>
</comment>
<dbReference type="PROSITE" id="PS51186">
    <property type="entry name" value="GNAT"/>
    <property type="match status" value="1"/>
</dbReference>
<dbReference type="PANTHER" id="PTHR13947">
    <property type="entry name" value="GNAT FAMILY N-ACETYLTRANSFERASE"/>
    <property type="match status" value="1"/>
</dbReference>
<keyword evidence="1" id="KW-0808">Transferase</keyword>
<name>A0A9D2CDH5_9FIRM</name>
<protein>
    <submittedName>
        <fullName evidence="3">GNAT family N-acetyltransferase</fullName>
    </submittedName>
</protein>
<evidence type="ECO:0000256" key="1">
    <source>
        <dbReference type="ARBA" id="ARBA00022679"/>
    </source>
</evidence>
<feature type="domain" description="N-acetyltransferase" evidence="2">
    <location>
        <begin position="3"/>
        <end position="154"/>
    </location>
</feature>